<dbReference type="RefSeq" id="WP_380424121.1">
    <property type="nucleotide sequence ID" value="NZ_JBHRZV010000001.1"/>
</dbReference>
<dbReference type="EMBL" id="JBHRZV010000001">
    <property type="protein sequence ID" value="MFC3927040.1"/>
    <property type="molecule type" value="Genomic_DNA"/>
</dbReference>
<dbReference type="InterPro" id="IPR001375">
    <property type="entry name" value="Peptidase_S9_cat"/>
</dbReference>
<dbReference type="Pfam" id="PF18435">
    <property type="entry name" value="EstA_Ig_like"/>
    <property type="match status" value="1"/>
</dbReference>
<dbReference type="InterPro" id="IPR050955">
    <property type="entry name" value="Plant_Biomass_Hydrol_Est"/>
</dbReference>
<keyword evidence="6" id="KW-1185">Reference proteome</keyword>
<keyword evidence="1 2" id="KW-0732">Signal</keyword>
<evidence type="ECO:0000256" key="1">
    <source>
        <dbReference type="ARBA" id="ARBA00022729"/>
    </source>
</evidence>
<feature type="signal peptide" evidence="2">
    <location>
        <begin position="1"/>
        <end position="24"/>
    </location>
</feature>
<evidence type="ECO:0000256" key="2">
    <source>
        <dbReference type="SAM" id="SignalP"/>
    </source>
</evidence>
<dbReference type="Gene3D" id="3.40.50.1820">
    <property type="entry name" value="alpha/beta hydrolase"/>
    <property type="match status" value="1"/>
</dbReference>
<organism evidence="5 6">
    <name type="scientific">Streptococcus caprae</name>
    <dbReference type="NCBI Taxonomy" id="1640501"/>
    <lineage>
        <taxon>Bacteria</taxon>
        <taxon>Bacillati</taxon>
        <taxon>Bacillota</taxon>
        <taxon>Bacilli</taxon>
        <taxon>Lactobacillales</taxon>
        <taxon>Streptococcaceae</taxon>
        <taxon>Streptococcus</taxon>
    </lineage>
</organism>
<dbReference type="InterPro" id="IPR041172">
    <property type="entry name" value="EstA_Ig-like_N"/>
</dbReference>
<dbReference type="PROSITE" id="PS51257">
    <property type="entry name" value="PROKAR_LIPOPROTEIN"/>
    <property type="match status" value="1"/>
</dbReference>
<dbReference type="PANTHER" id="PTHR43037:SF1">
    <property type="entry name" value="BLL1128 PROTEIN"/>
    <property type="match status" value="1"/>
</dbReference>
<comment type="caution">
    <text evidence="5">The sequence shown here is derived from an EMBL/GenBank/DDBJ whole genome shotgun (WGS) entry which is preliminary data.</text>
</comment>
<dbReference type="Gene3D" id="2.60.40.2180">
    <property type="match status" value="1"/>
</dbReference>
<sequence>MKKLMKFGLVSLAALALVACSTKAKEDKTEQSTIAASKVSINVTGYEFGPSVNKIIVQLDKPIKTVDASKAKIETAKSDRTIEKAYVSDADGNALSDGTEGQYVTLELAVTFDAQKVTAPGTPFTYSLETFQNTWSVDYPVKISGLTLTSGETDYTLETEADAIANRVSADLAAFTNRGSRTGTYTNDFTGQDEEVTLQYAAYEPDSLAGGSANPLVIWLHGQGEGGTDTDITLLGNEVVALARPEIQGHFTSEDQTGAYVLAVQTKTYWMDEGDGTNGAGSGVSRYTQALMDTIDEYVTNHPDVDTSRIYLTGGSNGGYMTLNMAVNYPDYFAALVPQAAAYSYYNYERDDNGAYTLVDSDKSLSGKAMVRTEDVYFTDEKLEALTNQPIWFLHAANDTVVDPTTYALPVYKALVDSGASNKWFSYYESVEGSDLPGTSYMGHWSWTYFFNNKMSGVQDPAKIIEAEGITGFEPSNASNGGTATAEVDGVTYTNVFDWLNAQTK</sequence>
<feature type="domain" description="Esterase Ig-like N-terminal" evidence="4">
    <location>
        <begin position="43"/>
        <end position="143"/>
    </location>
</feature>
<protein>
    <submittedName>
        <fullName evidence="5">Prolyl oligopeptidase family serine peptidase</fullName>
    </submittedName>
</protein>
<gene>
    <name evidence="5" type="ORF">ACFORF_00115</name>
</gene>
<feature type="domain" description="Peptidase S9 prolyl oligopeptidase catalytic" evidence="3">
    <location>
        <begin position="294"/>
        <end position="420"/>
    </location>
</feature>
<dbReference type="Pfam" id="PF00326">
    <property type="entry name" value="Peptidase_S9"/>
    <property type="match status" value="1"/>
</dbReference>
<dbReference type="InterPro" id="IPR029058">
    <property type="entry name" value="AB_hydrolase_fold"/>
</dbReference>
<name>A0ABV8CTL0_9STRE</name>
<proteinExistence type="predicted"/>
<reference evidence="6" key="1">
    <citation type="journal article" date="2019" name="Int. J. Syst. Evol. Microbiol.">
        <title>The Global Catalogue of Microorganisms (GCM) 10K type strain sequencing project: providing services to taxonomists for standard genome sequencing and annotation.</title>
        <authorList>
            <consortium name="The Broad Institute Genomics Platform"/>
            <consortium name="The Broad Institute Genome Sequencing Center for Infectious Disease"/>
            <person name="Wu L."/>
            <person name="Ma J."/>
        </authorList>
    </citation>
    <scope>NUCLEOTIDE SEQUENCE [LARGE SCALE GENOMIC DNA]</scope>
    <source>
        <strain evidence="6">CCUG 67170</strain>
    </source>
</reference>
<evidence type="ECO:0000259" key="4">
    <source>
        <dbReference type="Pfam" id="PF18435"/>
    </source>
</evidence>
<accession>A0ABV8CTL0</accession>
<evidence type="ECO:0000259" key="3">
    <source>
        <dbReference type="Pfam" id="PF00326"/>
    </source>
</evidence>
<feature type="chain" id="PRO_5045377122" evidence="2">
    <location>
        <begin position="25"/>
        <end position="505"/>
    </location>
</feature>
<dbReference type="PANTHER" id="PTHR43037">
    <property type="entry name" value="UNNAMED PRODUCT-RELATED"/>
    <property type="match status" value="1"/>
</dbReference>
<evidence type="ECO:0000313" key="6">
    <source>
        <dbReference type="Proteomes" id="UP001595807"/>
    </source>
</evidence>
<evidence type="ECO:0000313" key="5">
    <source>
        <dbReference type="EMBL" id="MFC3927040.1"/>
    </source>
</evidence>
<dbReference type="SUPFAM" id="SSF53474">
    <property type="entry name" value="alpha/beta-Hydrolases"/>
    <property type="match status" value="1"/>
</dbReference>
<dbReference type="Proteomes" id="UP001595807">
    <property type="component" value="Unassembled WGS sequence"/>
</dbReference>